<protein>
    <submittedName>
        <fullName evidence="1">Putative pathogenesis-related protein</fullName>
    </submittedName>
</protein>
<accession>Q7WY24</accession>
<organism evidence="1">
    <name type="scientific">Pseudomonas aeruginosa</name>
    <dbReference type="NCBI Taxonomy" id="287"/>
    <lineage>
        <taxon>Bacteria</taxon>
        <taxon>Pseudomonadati</taxon>
        <taxon>Pseudomonadota</taxon>
        <taxon>Gammaproteobacteria</taxon>
        <taxon>Pseudomonadales</taxon>
        <taxon>Pseudomonadaceae</taxon>
        <taxon>Pseudomonas</taxon>
    </lineage>
</organism>
<reference evidence="1" key="1">
    <citation type="journal article" date="2004" name="Proc. Natl. Acad. Sci. U.S.A.">
        <title>The broad host range pathogen Pseudomonas aeruginosa strain PA14 carries two pathogenicity islands harboring plant and animal virulence genes.</title>
        <authorList>
            <person name="He J."/>
            <person name="Baldini R.L."/>
            <person name="Deziel E."/>
            <person name="Saucier M."/>
            <person name="Zhang Q."/>
            <person name="Liberati N.T."/>
            <person name="Lee D."/>
            <person name="Urbach J."/>
            <person name="Goodman H.M."/>
            <person name="Rahme L.G."/>
        </authorList>
    </citation>
    <scope>NUCLEOTIDE SEQUENCE</scope>
    <source>
        <strain evidence="1">PA14</strain>
    </source>
</reference>
<sequence length="385" mass="40697">MKLILDFDGRLLNPSNMLEALSKAGKNTSISISNAQALNIETLLKATTTAENTKNLSTTFNGAELTANNLQQVINSAGSLTRVSTIAAQAININTLLSAISTAGNSKNFSAEFNGAQLSSDNLLRAVNAAGTNTSISVNTAQAANITALLQTIHAAGDTKTFSAEFNGAQLTSNNIQQALDAAGTRTSISVNTAQAVNISTLLALINSAKDTKKFSADFNGAQLTADNLQQAISAAASGTNISVNTAQAANISTLLQAINIAGNTKKFSANFNGAQLTSNNIQQALRATGSNTSISMNSAQSANQSTLLELLDIASSSKQFQANYNGGMSNPNNLQQIVFPCRRQYNRVYFRRTRPTNRKYPYPYIICRMRLIAVDENTPSTAIP</sequence>
<gene>
    <name evidence="1" type="ORF">RL033</name>
</gene>
<dbReference type="AlphaFoldDB" id="Q7WY24"/>
<evidence type="ECO:0000313" key="1">
    <source>
        <dbReference type="EMBL" id="AAP84160.1"/>
    </source>
</evidence>
<proteinExistence type="predicted"/>
<name>Q7WY24_PSEAI</name>
<dbReference type="EMBL" id="AY273869">
    <property type="protein sequence ID" value="AAP84160.1"/>
    <property type="molecule type" value="Genomic_DNA"/>
</dbReference>